<dbReference type="InterPro" id="IPR007138">
    <property type="entry name" value="ABM_dom"/>
</dbReference>
<dbReference type="InterPro" id="IPR011008">
    <property type="entry name" value="Dimeric_a/b-barrel"/>
</dbReference>
<keyword evidence="4" id="KW-1185">Reference proteome</keyword>
<evidence type="ECO:0000313" key="3">
    <source>
        <dbReference type="EMBL" id="TBO54708.1"/>
    </source>
</evidence>
<dbReference type="Proteomes" id="UP000292452">
    <property type="component" value="Unassembled WGS sequence"/>
</dbReference>
<feature type="region of interest" description="Disordered" evidence="1">
    <location>
        <begin position="242"/>
        <end position="271"/>
    </location>
</feature>
<dbReference type="RefSeq" id="WP_131126502.1">
    <property type="nucleotide sequence ID" value="NZ_SIXH01000738.1"/>
</dbReference>
<dbReference type="EMBL" id="SIXH01000738">
    <property type="protein sequence ID" value="TBO54708.1"/>
    <property type="molecule type" value="Genomic_DNA"/>
</dbReference>
<accession>A0A4Q9HJB3</accession>
<keyword evidence="3" id="KW-0503">Monooxygenase</keyword>
<feature type="domain" description="ABM" evidence="2">
    <location>
        <begin position="140"/>
        <end position="189"/>
    </location>
</feature>
<name>A0A4Q9HJB3_STRKA</name>
<feature type="compositionally biased region" description="Low complexity" evidence="1">
    <location>
        <begin position="242"/>
        <end position="257"/>
    </location>
</feature>
<dbReference type="AlphaFoldDB" id="A0A4Q9HJB3"/>
<comment type="caution">
    <text evidence="3">The sequence shown here is derived from an EMBL/GenBank/DDBJ whole genome shotgun (WGS) entry which is preliminary data.</text>
</comment>
<organism evidence="3 4">
    <name type="scientific">Streptomyces kasugaensis</name>
    <dbReference type="NCBI Taxonomy" id="1946"/>
    <lineage>
        <taxon>Bacteria</taxon>
        <taxon>Bacillati</taxon>
        <taxon>Actinomycetota</taxon>
        <taxon>Actinomycetes</taxon>
        <taxon>Kitasatosporales</taxon>
        <taxon>Streptomycetaceae</taxon>
        <taxon>Streptomyces</taxon>
    </lineage>
</organism>
<reference evidence="3 4" key="1">
    <citation type="submission" date="2019-02" db="EMBL/GenBank/DDBJ databases">
        <title>Draft Genome Sequence of Streptomyces sp. AM-2504, identified by 16S rRNA comparative analysis as a Streptomyces Kasugaensis strain.</title>
        <authorList>
            <person name="Napolioni V."/>
            <person name="Giuliodori A.M."/>
            <person name="Spurio R."/>
            <person name="Fabbretti A."/>
        </authorList>
    </citation>
    <scope>NUCLEOTIDE SEQUENCE [LARGE SCALE GENOMIC DNA]</scope>
    <source>
        <strain evidence="3 4">AM-2504</strain>
    </source>
</reference>
<sequence>MPLTTDFPDIRRADAGTALVSTWLVPTAGLQRPAADAVHTEWEQQERPDAMLSLTTFLSTDGGHLLHYAQWTNDDDHREWARTRREAAVGRIDEAVPGIRRPGLVRYRRYRSYVPERPAGRRPTLLVVPAFATTGPAAQRALAGAVLGVLAREQVPGLLGAHFHLSQDGTKVLNYAEWEDLSAWREFADRGVSAELAAAIRAMDGVTPVPPEFPTPPEPGVSPLRAVARYHLYRSLINVPVPAGTAPPAAGRAGTPPRGDRDDLPRPPLPG</sequence>
<gene>
    <name evidence="3" type="ORF">EYS09_37120</name>
</gene>
<dbReference type="Pfam" id="PF03992">
    <property type="entry name" value="ABM"/>
    <property type="match status" value="1"/>
</dbReference>
<dbReference type="SUPFAM" id="SSF54909">
    <property type="entry name" value="Dimeric alpha+beta barrel"/>
    <property type="match status" value="1"/>
</dbReference>
<proteinExistence type="predicted"/>
<evidence type="ECO:0000313" key="4">
    <source>
        <dbReference type="Proteomes" id="UP000292452"/>
    </source>
</evidence>
<keyword evidence="3" id="KW-0560">Oxidoreductase</keyword>
<dbReference type="Gene3D" id="3.30.70.100">
    <property type="match status" value="2"/>
</dbReference>
<dbReference type="GO" id="GO:0004497">
    <property type="term" value="F:monooxygenase activity"/>
    <property type="evidence" value="ECO:0007669"/>
    <property type="project" value="UniProtKB-KW"/>
</dbReference>
<protein>
    <submittedName>
        <fullName evidence="3">Antibiotic biosynthesis monooxygenase</fullName>
    </submittedName>
</protein>
<evidence type="ECO:0000259" key="2">
    <source>
        <dbReference type="Pfam" id="PF03992"/>
    </source>
</evidence>
<evidence type="ECO:0000256" key="1">
    <source>
        <dbReference type="SAM" id="MobiDB-lite"/>
    </source>
</evidence>